<dbReference type="CDD" id="cd06261">
    <property type="entry name" value="TM_PBP2"/>
    <property type="match status" value="1"/>
</dbReference>
<feature type="transmembrane region" description="Helical" evidence="7">
    <location>
        <begin position="126"/>
        <end position="146"/>
    </location>
</feature>
<dbReference type="Pfam" id="PF00528">
    <property type="entry name" value="BPD_transp_1"/>
    <property type="match status" value="1"/>
</dbReference>
<dbReference type="InterPro" id="IPR050366">
    <property type="entry name" value="BP-dependent_transpt_permease"/>
</dbReference>
<evidence type="ECO:0000256" key="5">
    <source>
        <dbReference type="ARBA" id="ARBA00022989"/>
    </source>
</evidence>
<evidence type="ECO:0000313" key="9">
    <source>
        <dbReference type="EMBL" id="MDQ1123470.1"/>
    </source>
</evidence>
<organism evidence="9 10">
    <name type="scientific">Microbacterium trichothecenolyticum</name>
    <name type="common">Aureobacterium trichothecenolyticum</name>
    <dbReference type="NCBI Taxonomy" id="69370"/>
    <lineage>
        <taxon>Bacteria</taxon>
        <taxon>Bacillati</taxon>
        <taxon>Actinomycetota</taxon>
        <taxon>Actinomycetes</taxon>
        <taxon>Micrococcales</taxon>
        <taxon>Microbacteriaceae</taxon>
        <taxon>Microbacterium</taxon>
    </lineage>
</organism>
<dbReference type="EMBL" id="JAUTBF010000001">
    <property type="protein sequence ID" value="MDQ1123470.1"/>
    <property type="molecule type" value="Genomic_DNA"/>
</dbReference>
<feature type="transmembrane region" description="Helical" evidence="7">
    <location>
        <begin position="26"/>
        <end position="48"/>
    </location>
</feature>
<keyword evidence="4 7" id="KW-0812">Transmembrane</keyword>
<keyword evidence="3" id="KW-1003">Cell membrane</keyword>
<keyword evidence="6 7" id="KW-0472">Membrane</keyword>
<evidence type="ECO:0000256" key="4">
    <source>
        <dbReference type="ARBA" id="ARBA00022692"/>
    </source>
</evidence>
<feature type="transmembrane region" description="Helical" evidence="7">
    <location>
        <begin position="89"/>
        <end position="114"/>
    </location>
</feature>
<protein>
    <submittedName>
        <fullName evidence="9">Peptide/nickel transport system permease protein</fullName>
    </submittedName>
</protein>
<evidence type="ECO:0000256" key="6">
    <source>
        <dbReference type="ARBA" id="ARBA00023136"/>
    </source>
</evidence>
<sequence length="321" mass="33692">MSAASPTAGTLHDSAWMHMARALRSVPAILGCVTVAIFMLLAVCADVLSPYSTNEPSCGVYAPPSPQHPLGCDDGGIDVLSLVLIGGRISMIAGFSAAAIAVAVGTLVGIVAGYAGGWVDTFLMRITDYFIVIPQIVLMIVIAAVWGSSLVHVILVIGLLMWTSAARIVRAQVAALRQRAYVRRAEATGANAGHVVLHHVLPQLGPLLVATSVIAITVAIFNETALAFLGLSDPTAITWGTIMQHAFQRNAISTGAWWAIVPAGVAVAVLITGCYLMGNALEDALNPRLRSSHLALRSWRFRAPGPQSEQAAMSPREGTQS</sequence>
<evidence type="ECO:0000256" key="1">
    <source>
        <dbReference type="ARBA" id="ARBA00004651"/>
    </source>
</evidence>
<feature type="domain" description="ABC transmembrane type-1" evidence="8">
    <location>
        <begin position="87"/>
        <end position="278"/>
    </location>
</feature>
<accession>A0ABU0TUY6</accession>
<dbReference type="Proteomes" id="UP001226691">
    <property type="component" value="Unassembled WGS sequence"/>
</dbReference>
<evidence type="ECO:0000256" key="7">
    <source>
        <dbReference type="RuleBase" id="RU363032"/>
    </source>
</evidence>
<comment type="similarity">
    <text evidence="7">Belongs to the binding-protein-dependent transport system permease family.</text>
</comment>
<comment type="subcellular location">
    <subcellularLocation>
        <location evidence="1 7">Cell membrane</location>
        <topology evidence="1 7">Multi-pass membrane protein</topology>
    </subcellularLocation>
</comment>
<evidence type="ECO:0000256" key="2">
    <source>
        <dbReference type="ARBA" id="ARBA00022448"/>
    </source>
</evidence>
<comment type="caution">
    <text evidence="9">The sequence shown here is derived from an EMBL/GenBank/DDBJ whole genome shotgun (WGS) entry which is preliminary data.</text>
</comment>
<evidence type="ECO:0000259" key="8">
    <source>
        <dbReference type="PROSITE" id="PS50928"/>
    </source>
</evidence>
<keyword evidence="10" id="KW-1185">Reference proteome</keyword>
<dbReference type="Gene3D" id="1.10.3720.10">
    <property type="entry name" value="MetI-like"/>
    <property type="match status" value="1"/>
</dbReference>
<name>A0ABU0TUY6_MICTR</name>
<dbReference type="PANTHER" id="PTHR43386:SF1">
    <property type="entry name" value="D,D-DIPEPTIDE TRANSPORT SYSTEM PERMEASE PROTEIN DDPC-RELATED"/>
    <property type="match status" value="1"/>
</dbReference>
<keyword evidence="2 7" id="KW-0813">Transport</keyword>
<dbReference type="PROSITE" id="PS50928">
    <property type="entry name" value="ABC_TM1"/>
    <property type="match status" value="1"/>
</dbReference>
<proteinExistence type="inferred from homology"/>
<reference evidence="9 10" key="1">
    <citation type="submission" date="2023-07" db="EMBL/GenBank/DDBJ databases">
        <title>Functional and genomic diversity of the sorghum phyllosphere microbiome.</title>
        <authorList>
            <person name="Shade A."/>
        </authorList>
    </citation>
    <scope>NUCLEOTIDE SEQUENCE [LARGE SCALE GENOMIC DNA]</scope>
    <source>
        <strain evidence="9 10">SORGH_AS_1207</strain>
    </source>
</reference>
<dbReference type="InterPro" id="IPR000515">
    <property type="entry name" value="MetI-like"/>
</dbReference>
<feature type="transmembrane region" description="Helical" evidence="7">
    <location>
        <begin position="256"/>
        <end position="278"/>
    </location>
</feature>
<evidence type="ECO:0000313" key="10">
    <source>
        <dbReference type="Proteomes" id="UP001226691"/>
    </source>
</evidence>
<gene>
    <name evidence="9" type="ORF">QE412_002043</name>
</gene>
<evidence type="ECO:0000256" key="3">
    <source>
        <dbReference type="ARBA" id="ARBA00022475"/>
    </source>
</evidence>
<keyword evidence="5 7" id="KW-1133">Transmembrane helix</keyword>
<dbReference type="SUPFAM" id="SSF161098">
    <property type="entry name" value="MetI-like"/>
    <property type="match status" value="1"/>
</dbReference>
<feature type="transmembrane region" description="Helical" evidence="7">
    <location>
        <begin position="207"/>
        <end position="231"/>
    </location>
</feature>
<dbReference type="InterPro" id="IPR035906">
    <property type="entry name" value="MetI-like_sf"/>
</dbReference>
<feature type="transmembrane region" description="Helical" evidence="7">
    <location>
        <begin position="152"/>
        <end position="169"/>
    </location>
</feature>
<dbReference type="PANTHER" id="PTHR43386">
    <property type="entry name" value="OLIGOPEPTIDE TRANSPORT SYSTEM PERMEASE PROTEIN APPC"/>
    <property type="match status" value="1"/>
</dbReference>